<evidence type="ECO:0000313" key="6">
    <source>
        <dbReference type="Proteomes" id="UP000663829"/>
    </source>
</evidence>
<proteinExistence type="predicted"/>
<accession>A0A814JM23</accession>
<dbReference type="Proteomes" id="UP000677228">
    <property type="component" value="Unassembled WGS sequence"/>
</dbReference>
<dbReference type="EMBL" id="CAJOBC010004022">
    <property type="protein sequence ID" value="CAF3811297.1"/>
    <property type="molecule type" value="Genomic_DNA"/>
</dbReference>
<feature type="compositionally biased region" description="Basic and acidic residues" evidence="1">
    <location>
        <begin position="735"/>
        <end position="749"/>
    </location>
</feature>
<evidence type="ECO:0000313" key="3">
    <source>
        <dbReference type="EMBL" id="CAF1041086.1"/>
    </source>
</evidence>
<sequence>MLCPNSNNCQQLQDEEHLNSFTHLGIKDIRLLCNHSDTECKQTRDLKHLARYRHNIKQDYLGVAKFFDLNKNINFAQNYQNILQTMKTPKIFESILLHGHVMGRSYMEKLKLPEFVTHTSIQHSRIRKVLDQESIPAIQKQVKEYIKAIVEIEFQKENIRTTDDKQEPRYDRNQQENLLLIPKMEHALTSFFSNNDIAAIKRKTLEIVKDSIKLHQSPTGIGYEADEALETNKHVFSILGPHTGWYYGDIVIVFKPELLLHPDFNFTMQAGTGFVSRNVYKLRPWLSDPGTDAGHINHFHSTKMHCALDDYEYVTGLELMALAGRDKKTMNVDLNDIIQYYKSCDSHQVIEGHLPQLIPLSYVEQVFMPKNVFDSLNKDAQNSQNHVFKNRVMITNDIVDLNAPNQFGPPDTTRTNYHDYIFQQLLKKTNIRARNVPNDNSNTNPKATANNKKLSNDTVYIYFKIKDGDFMLILTNERINSEQVQSNLKYLTCYVSPMPSTNVSGSDEYYETNSYINNMPPLTHEGVLQKKSFLATSNHFHKGCNTDDYIQYCLTIQYHTGRVSLAHAGVNGIYSHSPLEHKFSRQNLDLRILQYIQIQSFSQTISIQNVFIKFEQLQHLHLTMDKQFKMEVNPDEDESDSEQPYGKNKKNQSKAIKELTKPVVKLVAAPAGINLQRMDGSKQKPGFFHRIWKRLFGSKADQQQYAQPHEQYTHPLQQQYQPHRQQQQHQQGQQRKPDSSDEQKPEQEKQSQNPVCRHSIHCLVQYSRNEAEEHNNKYTHPCRFSEICRERADRKHSLQFTHDEHKVPTCRHDQQCTQKHDPLHRYEFRHTGLPDLLRPCKYQTKCRQKSSEEHTISFFHGENIPLTTGHTSGSRNND</sequence>
<evidence type="ECO:0000313" key="4">
    <source>
        <dbReference type="EMBL" id="CAF3768759.1"/>
    </source>
</evidence>
<evidence type="ECO:0000313" key="5">
    <source>
        <dbReference type="EMBL" id="CAF3811297.1"/>
    </source>
</evidence>
<reference evidence="3" key="1">
    <citation type="submission" date="2021-02" db="EMBL/GenBank/DDBJ databases">
        <authorList>
            <person name="Nowell W R."/>
        </authorList>
    </citation>
    <scope>NUCLEOTIDE SEQUENCE</scope>
</reference>
<feature type="region of interest" description="Disordered" evidence="1">
    <location>
        <begin position="717"/>
        <end position="754"/>
    </location>
</feature>
<dbReference type="EMBL" id="CAJNOQ010004022">
    <property type="protein sequence ID" value="CAF1041086.1"/>
    <property type="molecule type" value="Genomic_DNA"/>
</dbReference>
<dbReference type="EMBL" id="CAJOBA010006290">
    <property type="protein sequence ID" value="CAF3768759.1"/>
    <property type="molecule type" value="Genomic_DNA"/>
</dbReference>
<keyword evidence="6" id="KW-1185">Reference proteome</keyword>
<dbReference type="OrthoDB" id="9977239at2759"/>
<dbReference type="Proteomes" id="UP000682733">
    <property type="component" value="Unassembled WGS sequence"/>
</dbReference>
<name>A0A814JM23_9BILA</name>
<protein>
    <submittedName>
        <fullName evidence="3">Uncharacterized protein</fullName>
    </submittedName>
</protein>
<gene>
    <name evidence="3" type="ORF">GPM918_LOCUS15782</name>
    <name evidence="2" type="ORF">OVA965_LOCUS14475</name>
    <name evidence="5" type="ORF">SRO942_LOCUS15782</name>
    <name evidence="4" type="ORF">TMI583_LOCUS14478</name>
</gene>
<organism evidence="3 6">
    <name type="scientific">Didymodactylos carnosus</name>
    <dbReference type="NCBI Taxonomy" id="1234261"/>
    <lineage>
        <taxon>Eukaryota</taxon>
        <taxon>Metazoa</taxon>
        <taxon>Spiralia</taxon>
        <taxon>Gnathifera</taxon>
        <taxon>Rotifera</taxon>
        <taxon>Eurotatoria</taxon>
        <taxon>Bdelloidea</taxon>
        <taxon>Philodinida</taxon>
        <taxon>Philodinidae</taxon>
        <taxon>Didymodactylos</taxon>
    </lineage>
</organism>
<dbReference type="Proteomes" id="UP000663829">
    <property type="component" value="Unassembled WGS sequence"/>
</dbReference>
<feature type="region of interest" description="Disordered" evidence="1">
    <location>
        <begin position="632"/>
        <end position="656"/>
    </location>
</feature>
<feature type="compositionally biased region" description="Low complexity" evidence="1">
    <location>
        <begin position="717"/>
        <end position="734"/>
    </location>
</feature>
<evidence type="ECO:0000256" key="1">
    <source>
        <dbReference type="SAM" id="MobiDB-lite"/>
    </source>
</evidence>
<evidence type="ECO:0000313" key="2">
    <source>
        <dbReference type="EMBL" id="CAF0999293.1"/>
    </source>
</evidence>
<dbReference type="AlphaFoldDB" id="A0A814JM23"/>
<dbReference type="Proteomes" id="UP000681722">
    <property type="component" value="Unassembled WGS sequence"/>
</dbReference>
<comment type="caution">
    <text evidence="3">The sequence shown here is derived from an EMBL/GenBank/DDBJ whole genome shotgun (WGS) entry which is preliminary data.</text>
</comment>
<dbReference type="EMBL" id="CAJNOK010006283">
    <property type="protein sequence ID" value="CAF0999293.1"/>
    <property type="molecule type" value="Genomic_DNA"/>
</dbReference>